<keyword evidence="7" id="KW-0449">Lipoprotein</keyword>
<dbReference type="PANTHER" id="PTHR35789:SF1">
    <property type="entry name" value="SPORE GERMINATION PROTEIN B3"/>
    <property type="match status" value="1"/>
</dbReference>
<dbReference type="PROSITE" id="PS51257">
    <property type="entry name" value="PROKAR_LIPOPROTEIN"/>
    <property type="match status" value="1"/>
</dbReference>
<protein>
    <submittedName>
        <fullName evidence="11">Ger(X)C family spore germination protein</fullName>
    </submittedName>
</protein>
<evidence type="ECO:0000256" key="1">
    <source>
        <dbReference type="ARBA" id="ARBA00004635"/>
    </source>
</evidence>
<accession>A0A4Q0I4U3</accession>
<comment type="subcellular location">
    <subcellularLocation>
        <location evidence="1">Membrane</location>
        <topology evidence="1">Lipid-anchor</topology>
    </subcellularLocation>
</comment>
<dbReference type="AlphaFoldDB" id="A0A4Q0I4U3"/>
<organism evidence="11 12">
    <name type="scientific">Acetivibrio mesophilus</name>
    <dbReference type="NCBI Taxonomy" id="2487273"/>
    <lineage>
        <taxon>Bacteria</taxon>
        <taxon>Bacillati</taxon>
        <taxon>Bacillota</taxon>
        <taxon>Clostridia</taxon>
        <taxon>Eubacteriales</taxon>
        <taxon>Oscillospiraceae</taxon>
        <taxon>Acetivibrio</taxon>
    </lineage>
</organism>
<evidence type="ECO:0000313" key="12">
    <source>
        <dbReference type="Proteomes" id="UP000289166"/>
    </source>
</evidence>
<dbReference type="Pfam" id="PF05504">
    <property type="entry name" value="Spore_GerAC"/>
    <property type="match status" value="1"/>
</dbReference>
<evidence type="ECO:0000256" key="2">
    <source>
        <dbReference type="ARBA" id="ARBA00007886"/>
    </source>
</evidence>
<keyword evidence="3" id="KW-0309">Germination</keyword>
<gene>
    <name evidence="11" type="ORF">EFD62_08170</name>
</gene>
<dbReference type="GO" id="GO:0009847">
    <property type="term" value="P:spore germination"/>
    <property type="evidence" value="ECO:0007669"/>
    <property type="project" value="InterPro"/>
</dbReference>
<comment type="caution">
    <text evidence="11">The sequence shown here is derived from an EMBL/GenBank/DDBJ whole genome shotgun (WGS) entry which is preliminary data.</text>
</comment>
<dbReference type="Gene3D" id="3.30.300.210">
    <property type="entry name" value="Nutrient germinant receptor protein C, domain 3"/>
    <property type="match status" value="1"/>
</dbReference>
<keyword evidence="4" id="KW-0732">Signal</keyword>
<comment type="similarity">
    <text evidence="2">Belongs to the GerABKC lipoprotein family.</text>
</comment>
<evidence type="ECO:0000256" key="7">
    <source>
        <dbReference type="ARBA" id="ARBA00023288"/>
    </source>
</evidence>
<dbReference type="OrthoDB" id="2569624at2"/>
<dbReference type="InterPro" id="IPR057336">
    <property type="entry name" value="GerAC_N"/>
</dbReference>
<feature type="domain" description="Spore germination GerAC-like C-terminal" evidence="9">
    <location>
        <begin position="242"/>
        <end position="413"/>
    </location>
</feature>
<evidence type="ECO:0000259" key="9">
    <source>
        <dbReference type="Pfam" id="PF05504"/>
    </source>
</evidence>
<keyword evidence="5" id="KW-0472">Membrane</keyword>
<reference evidence="12" key="1">
    <citation type="submission" date="2018-11" db="EMBL/GenBank/DDBJ databases">
        <title>Genome sequencing of a novel mesophilic and cellulolytic organism within the genus Hungateiclostridium.</title>
        <authorList>
            <person name="Rettenmaier R."/>
            <person name="Liebl W."/>
            <person name="Zverlov V."/>
        </authorList>
    </citation>
    <scope>NUCLEOTIDE SEQUENCE [LARGE SCALE GENOMIC DNA]</scope>
    <source>
        <strain evidence="12">N2K1</strain>
    </source>
</reference>
<evidence type="ECO:0000313" key="11">
    <source>
        <dbReference type="EMBL" id="RXE59333.1"/>
    </source>
</evidence>
<proteinExistence type="inferred from homology"/>
<dbReference type="EMBL" id="RLII01000007">
    <property type="protein sequence ID" value="RXE59333.1"/>
    <property type="molecule type" value="Genomic_DNA"/>
</dbReference>
<dbReference type="InterPro" id="IPR038501">
    <property type="entry name" value="Spore_GerAC_C_sf"/>
</dbReference>
<keyword evidence="6" id="KW-0564">Palmitate</keyword>
<evidence type="ECO:0000256" key="8">
    <source>
        <dbReference type="SAM" id="MobiDB-lite"/>
    </source>
</evidence>
<evidence type="ECO:0000256" key="3">
    <source>
        <dbReference type="ARBA" id="ARBA00022544"/>
    </source>
</evidence>
<dbReference type="NCBIfam" id="TIGR02887">
    <property type="entry name" value="spore_ger_x_C"/>
    <property type="match status" value="1"/>
</dbReference>
<keyword evidence="12" id="KW-1185">Reference proteome</keyword>
<dbReference type="RefSeq" id="WP_069195062.1">
    <property type="nucleotide sequence ID" value="NZ_RLII01000007.1"/>
</dbReference>
<feature type="domain" description="Spore germination protein N-terminal" evidence="10">
    <location>
        <begin position="24"/>
        <end position="234"/>
    </location>
</feature>
<evidence type="ECO:0000256" key="6">
    <source>
        <dbReference type="ARBA" id="ARBA00023139"/>
    </source>
</evidence>
<dbReference type="Pfam" id="PF25198">
    <property type="entry name" value="Spore_GerAC_N"/>
    <property type="match status" value="1"/>
</dbReference>
<dbReference type="GO" id="GO:0016020">
    <property type="term" value="C:membrane"/>
    <property type="evidence" value="ECO:0007669"/>
    <property type="project" value="UniProtKB-SubCell"/>
</dbReference>
<dbReference type="PANTHER" id="PTHR35789">
    <property type="entry name" value="SPORE GERMINATION PROTEIN B3"/>
    <property type="match status" value="1"/>
</dbReference>
<evidence type="ECO:0000256" key="5">
    <source>
        <dbReference type="ARBA" id="ARBA00023136"/>
    </source>
</evidence>
<evidence type="ECO:0000256" key="4">
    <source>
        <dbReference type="ARBA" id="ARBA00022729"/>
    </source>
</evidence>
<dbReference type="InterPro" id="IPR008844">
    <property type="entry name" value="Spore_GerAC-like"/>
</dbReference>
<evidence type="ECO:0000259" key="10">
    <source>
        <dbReference type="Pfam" id="PF25198"/>
    </source>
</evidence>
<name>A0A4Q0I4U3_9FIRM</name>
<dbReference type="Proteomes" id="UP000289166">
    <property type="component" value="Unassembled WGS sequence"/>
</dbReference>
<sequence>MNRKNRVILIIICSLIIFLTGCWDSIDIENRAYILGIAIDEYPPLPEDPKNDQNTSQNEQEKMFETSTEVHTGTPTYAMTVQIPIIKHATLPNTQIGGTSESRAIKTWDITQVGNSFIEINHSIATRTNLVPYYEHLQVIVISEKVARKGLENALDFFIRDPEMRSRTKLFITDGNAKDVLNVIPRIEDYASIYLAKTSQNARINAEIIHWTDLGQAIQSIYSGEDFHLPAIKVTQDEILNKGAALFKKDKMVGWAEGQDAEVIKMFHNVFIGGIFTSEFVADEHDAKDGVMSLEVIKAKTKITPIVQGDDIAFKIDINIEGNYAEGVNHPLTERIDADFLEEAKKAFEKSIKDRCIETIEKMQNMEVDALNFGTVLKTKEPGYWDRVKNKWRDIYPNVKTEVNVKVDIKQIGNIQ</sequence>
<dbReference type="InterPro" id="IPR046953">
    <property type="entry name" value="Spore_GerAC-like_C"/>
</dbReference>
<feature type="region of interest" description="Disordered" evidence="8">
    <location>
        <begin position="45"/>
        <end position="68"/>
    </location>
</feature>